<evidence type="ECO:0000313" key="2">
    <source>
        <dbReference type="Proteomes" id="UP000270411"/>
    </source>
</evidence>
<dbReference type="RefSeq" id="WP_124684616.1">
    <property type="nucleotide sequence ID" value="NZ_CP033969.1"/>
</dbReference>
<sequence length="104" mass="11889">MSHININEYELRQLALMCDFLIDYTDHRISLNRLLDVLEGLLLCVPNLPSNWRTEFHEHWFSLEQARAIALDRGEDVSVFAAEIEAAIAALKDLVAKQLDVPAK</sequence>
<dbReference type="KEGG" id="cpau:EHF44_16320"/>
<dbReference type="OrthoDB" id="5194184at2"/>
<dbReference type="AlphaFoldDB" id="A0A3G8H5P9"/>
<dbReference type="Proteomes" id="UP000270411">
    <property type="component" value="Chromosome 1"/>
</dbReference>
<protein>
    <submittedName>
        <fullName evidence="1">Uncharacterized protein</fullName>
    </submittedName>
</protein>
<gene>
    <name evidence="1" type="ORF">EHF44_16320</name>
</gene>
<accession>A0A3G8H5P9</accession>
<dbReference type="EMBL" id="CP033969">
    <property type="protein sequence ID" value="AZG14862.1"/>
    <property type="molecule type" value="Genomic_DNA"/>
</dbReference>
<reference evidence="2" key="1">
    <citation type="submission" date="2018-11" db="EMBL/GenBank/DDBJ databases">
        <title>FDA dAtabase for Regulatory Grade micrObial Sequences (FDA-ARGOS): Supporting development and validation of Infectious Disease Dx tests.</title>
        <authorList>
            <person name="Goldberg B."/>
            <person name="Campos J."/>
            <person name="Tallon L."/>
            <person name="Sadzewicz L."/>
            <person name="Zhao X."/>
            <person name="Vavikolanu K."/>
            <person name="Mehta A."/>
            <person name="Aluvathingal J."/>
            <person name="Nadendla S."/>
            <person name="Geyer C."/>
            <person name="Nandy P."/>
            <person name="Yan Y."/>
            <person name="Sichtig H."/>
        </authorList>
    </citation>
    <scope>NUCLEOTIDE SEQUENCE [LARGE SCALE GENOMIC DNA]</scope>
    <source>
        <strain evidence="2">FDAARGOS_614</strain>
    </source>
</reference>
<name>A0A3G8H5P9_9BURK</name>
<proteinExistence type="predicted"/>
<evidence type="ECO:0000313" key="1">
    <source>
        <dbReference type="EMBL" id="AZG14862.1"/>
    </source>
</evidence>
<organism evidence="1 2">
    <name type="scientific">Cupriavidus pauculus</name>
    <dbReference type="NCBI Taxonomy" id="82633"/>
    <lineage>
        <taxon>Bacteria</taxon>
        <taxon>Pseudomonadati</taxon>
        <taxon>Pseudomonadota</taxon>
        <taxon>Betaproteobacteria</taxon>
        <taxon>Burkholderiales</taxon>
        <taxon>Burkholderiaceae</taxon>
        <taxon>Cupriavidus</taxon>
    </lineage>
</organism>